<reference evidence="2" key="2">
    <citation type="submission" date="2020-09" db="EMBL/GenBank/DDBJ databases">
        <authorList>
            <person name="Sun Q."/>
            <person name="Sedlacek I."/>
        </authorList>
    </citation>
    <scope>NUCLEOTIDE SEQUENCE</scope>
    <source>
        <strain evidence="2">CCM 7905</strain>
    </source>
</reference>
<evidence type="ECO:0000313" key="3">
    <source>
        <dbReference type="Proteomes" id="UP000654257"/>
    </source>
</evidence>
<dbReference type="Proteomes" id="UP000654257">
    <property type="component" value="Unassembled WGS sequence"/>
</dbReference>
<evidence type="ECO:0000313" key="2">
    <source>
        <dbReference type="EMBL" id="GGF99897.1"/>
    </source>
</evidence>
<protein>
    <recommendedName>
        <fullName evidence="4">DUF3558 domain-containing protein</fullName>
    </recommendedName>
</protein>
<feature type="chain" id="PRO_5038930369" description="DUF3558 domain-containing protein" evidence="1">
    <location>
        <begin position="24"/>
        <end position="170"/>
    </location>
</feature>
<dbReference type="EMBL" id="BMCU01000001">
    <property type="protein sequence ID" value="GGF99897.1"/>
    <property type="molecule type" value="Genomic_DNA"/>
</dbReference>
<dbReference type="RefSeq" id="WP_268236702.1">
    <property type="nucleotide sequence ID" value="NZ_BMCU01000001.1"/>
</dbReference>
<gene>
    <name evidence="2" type="ORF">GCM10007304_12260</name>
</gene>
<keyword evidence="3" id="KW-1185">Reference proteome</keyword>
<sequence>MRRLGVAVVGLALVAGCSGQTVAGTPVVDANSFELFDPCEIPAESVRAAGADPDDVVARDYFGVEAEDWDLCGWDAGWFYLTVLSTTHTFQQIKDNPQSYDFQTVPVGARDAVSYIDKSDTNRDVCEVAFAWTRGAIVVSIDTKGGLAKAEDPCAVAVRSANVLDPVLRR</sequence>
<accession>A0A917CVQ8</accession>
<dbReference type="InterPro" id="IPR024520">
    <property type="entry name" value="DUF3558"/>
</dbReference>
<proteinExistence type="predicted"/>
<evidence type="ECO:0008006" key="4">
    <source>
        <dbReference type="Google" id="ProtNLM"/>
    </source>
</evidence>
<feature type="signal peptide" evidence="1">
    <location>
        <begin position="1"/>
        <end position="23"/>
    </location>
</feature>
<organism evidence="2 3">
    <name type="scientific">Rhodococcoides trifolii</name>
    <dbReference type="NCBI Taxonomy" id="908250"/>
    <lineage>
        <taxon>Bacteria</taxon>
        <taxon>Bacillati</taxon>
        <taxon>Actinomycetota</taxon>
        <taxon>Actinomycetes</taxon>
        <taxon>Mycobacteriales</taxon>
        <taxon>Nocardiaceae</taxon>
        <taxon>Rhodococcoides</taxon>
    </lineage>
</organism>
<evidence type="ECO:0000256" key="1">
    <source>
        <dbReference type="SAM" id="SignalP"/>
    </source>
</evidence>
<reference evidence="2" key="1">
    <citation type="journal article" date="2014" name="Int. J. Syst. Evol. Microbiol.">
        <title>Complete genome sequence of Corynebacterium casei LMG S-19264T (=DSM 44701T), isolated from a smear-ripened cheese.</title>
        <authorList>
            <consortium name="US DOE Joint Genome Institute (JGI-PGF)"/>
            <person name="Walter F."/>
            <person name="Albersmeier A."/>
            <person name="Kalinowski J."/>
            <person name="Ruckert C."/>
        </authorList>
    </citation>
    <scope>NUCLEOTIDE SEQUENCE</scope>
    <source>
        <strain evidence="2">CCM 7905</strain>
    </source>
</reference>
<dbReference type="AlphaFoldDB" id="A0A917CVQ8"/>
<comment type="caution">
    <text evidence="2">The sequence shown here is derived from an EMBL/GenBank/DDBJ whole genome shotgun (WGS) entry which is preliminary data.</text>
</comment>
<dbReference type="PROSITE" id="PS51257">
    <property type="entry name" value="PROKAR_LIPOPROTEIN"/>
    <property type="match status" value="1"/>
</dbReference>
<dbReference type="Pfam" id="PF12079">
    <property type="entry name" value="DUF3558"/>
    <property type="match status" value="1"/>
</dbReference>
<name>A0A917CVQ8_9NOCA</name>
<keyword evidence="1" id="KW-0732">Signal</keyword>